<feature type="transmembrane region" description="Helical" evidence="2">
    <location>
        <begin position="118"/>
        <end position="138"/>
    </location>
</feature>
<dbReference type="Proteomes" id="UP000308652">
    <property type="component" value="Unassembled WGS sequence"/>
</dbReference>
<protein>
    <submittedName>
        <fullName evidence="3">Uncharacterized protein</fullName>
    </submittedName>
</protein>
<keyword evidence="2" id="KW-1133">Transmembrane helix</keyword>
<accession>A0A5C3LTF4</accession>
<evidence type="ECO:0000256" key="2">
    <source>
        <dbReference type="SAM" id="Phobius"/>
    </source>
</evidence>
<feature type="transmembrane region" description="Helical" evidence="2">
    <location>
        <begin position="194"/>
        <end position="217"/>
    </location>
</feature>
<sequence length="673" mass="73537">MAALYLHNALHSTESSETARGPSYHHSRNLSTVSSTTLHASTSGHSQPTEPLLYTQAPISSVYYDFPDQIPREEEQPPILEWAQTLTLEGDPVSPREKRSLWELSTRRRLKRMRRWRWILVLVKGCWAIYNTVMYFLAFTVYESAAGQMVSLALGLSTGISFALLACAATLLIFHPRLLAHHIPYRTLVSTQSVLHYLSSFFILGPAIVNFVLLFFWRNSPDPELKLAHRCHIDIDIIWPASNPVCVNKSPPWGVWLTLSTARLVLTFIIIVLYHRISSLYSLTTRPSASGRSRRHRHHRSKAYQSVLPTSMMAPFSATSTAYVGPPLPGEVVMQRQLSESTLASTAVCSTSHHNHQPRVKHSSEEEDLPSSGDLGVHGPSEPAGIPAESSLQGAAAASGGDLNIFMNTFRTLMARIDRETEEGLDIAQQSDAASSQTFESESTDPDAIPEGQEMGSFYPPMPPPALGYNEFGQPYPPELEVRMVNGYLRRMPTIESMGSREVGSSIGASSAYSNHYQHRPASPYTGSRPPTRNTLASWSEYTGSGPPSRAGSLTARAEIIAGIGGTQELQEVFGGVGGATEVGEVIGGPGARRDDSPSDYLGVEEVGTAGSRSSSYYTATANSKGSSSGASTNPDIPIERPQNTPSRYPDTKMDSQDVSQSRSRTPTEYYAS</sequence>
<feature type="compositionally biased region" description="Polar residues" evidence="1">
    <location>
        <begin position="428"/>
        <end position="441"/>
    </location>
</feature>
<feature type="region of interest" description="Disordered" evidence="1">
    <location>
        <begin position="518"/>
        <end position="551"/>
    </location>
</feature>
<gene>
    <name evidence="3" type="ORF">BDQ12DRAFT_687244</name>
</gene>
<keyword evidence="2" id="KW-0812">Transmembrane</keyword>
<keyword evidence="2" id="KW-0472">Membrane</keyword>
<dbReference type="AlphaFoldDB" id="A0A5C3LTF4"/>
<feature type="compositionally biased region" description="Polar residues" evidence="1">
    <location>
        <begin position="29"/>
        <end position="49"/>
    </location>
</feature>
<evidence type="ECO:0000256" key="1">
    <source>
        <dbReference type="SAM" id="MobiDB-lite"/>
    </source>
</evidence>
<reference evidence="3 4" key="1">
    <citation type="journal article" date="2019" name="Nat. Ecol. Evol.">
        <title>Megaphylogeny resolves global patterns of mushroom evolution.</title>
        <authorList>
            <person name="Varga T."/>
            <person name="Krizsan K."/>
            <person name="Foldi C."/>
            <person name="Dima B."/>
            <person name="Sanchez-Garcia M."/>
            <person name="Sanchez-Ramirez S."/>
            <person name="Szollosi G.J."/>
            <person name="Szarkandi J.G."/>
            <person name="Papp V."/>
            <person name="Albert L."/>
            <person name="Andreopoulos W."/>
            <person name="Angelini C."/>
            <person name="Antonin V."/>
            <person name="Barry K.W."/>
            <person name="Bougher N.L."/>
            <person name="Buchanan P."/>
            <person name="Buyck B."/>
            <person name="Bense V."/>
            <person name="Catcheside P."/>
            <person name="Chovatia M."/>
            <person name="Cooper J."/>
            <person name="Damon W."/>
            <person name="Desjardin D."/>
            <person name="Finy P."/>
            <person name="Geml J."/>
            <person name="Haridas S."/>
            <person name="Hughes K."/>
            <person name="Justo A."/>
            <person name="Karasinski D."/>
            <person name="Kautmanova I."/>
            <person name="Kiss B."/>
            <person name="Kocsube S."/>
            <person name="Kotiranta H."/>
            <person name="LaButti K.M."/>
            <person name="Lechner B.E."/>
            <person name="Liimatainen K."/>
            <person name="Lipzen A."/>
            <person name="Lukacs Z."/>
            <person name="Mihaltcheva S."/>
            <person name="Morgado L.N."/>
            <person name="Niskanen T."/>
            <person name="Noordeloos M.E."/>
            <person name="Ohm R.A."/>
            <person name="Ortiz-Santana B."/>
            <person name="Ovrebo C."/>
            <person name="Racz N."/>
            <person name="Riley R."/>
            <person name="Savchenko A."/>
            <person name="Shiryaev A."/>
            <person name="Soop K."/>
            <person name="Spirin V."/>
            <person name="Szebenyi C."/>
            <person name="Tomsovsky M."/>
            <person name="Tulloss R.E."/>
            <person name="Uehling J."/>
            <person name="Grigoriev I.V."/>
            <person name="Vagvolgyi C."/>
            <person name="Papp T."/>
            <person name="Martin F.M."/>
            <person name="Miettinen O."/>
            <person name="Hibbett D.S."/>
            <person name="Nagy L.G."/>
        </authorList>
    </citation>
    <scope>NUCLEOTIDE SEQUENCE [LARGE SCALE GENOMIC DNA]</scope>
    <source>
        <strain evidence="3 4">CBS 166.37</strain>
    </source>
</reference>
<feature type="compositionally biased region" description="Polar residues" evidence="1">
    <location>
        <begin position="611"/>
        <end position="635"/>
    </location>
</feature>
<evidence type="ECO:0000313" key="4">
    <source>
        <dbReference type="Proteomes" id="UP000308652"/>
    </source>
</evidence>
<proteinExistence type="predicted"/>
<feature type="transmembrane region" description="Helical" evidence="2">
    <location>
        <begin position="150"/>
        <end position="174"/>
    </location>
</feature>
<feature type="transmembrane region" description="Helical" evidence="2">
    <location>
        <begin position="253"/>
        <end position="274"/>
    </location>
</feature>
<feature type="region of interest" description="Disordered" evidence="1">
    <location>
        <begin position="344"/>
        <end position="393"/>
    </location>
</feature>
<feature type="compositionally biased region" description="Polar residues" evidence="1">
    <location>
        <begin position="657"/>
        <end position="667"/>
    </location>
</feature>
<feature type="region of interest" description="Disordered" evidence="1">
    <location>
        <begin position="424"/>
        <end position="463"/>
    </location>
</feature>
<dbReference type="EMBL" id="ML213616">
    <property type="protein sequence ID" value="TFK36062.1"/>
    <property type="molecule type" value="Genomic_DNA"/>
</dbReference>
<dbReference type="OrthoDB" id="3222669at2759"/>
<feature type="region of interest" description="Disordered" evidence="1">
    <location>
        <begin position="11"/>
        <end position="50"/>
    </location>
</feature>
<keyword evidence="4" id="KW-1185">Reference proteome</keyword>
<feature type="compositionally biased region" description="Polar residues" evidence="1">
    <location>
        <begin position="525"/>
        <end position="543"/>
    </location>
</feature>
<evidence type="ECO:0000313" key="3">
    <source>
        <dbReference type="EMBL" id="TFK36062.1"/>
    </source>
</evidence>
<dbReference type="STRING" id="68775.A0A5C3LTF4"/>
<name>A0A5C3LTF4_9AGAR</name>
<organism evidence="3 4">
    <name type="scientific">Crucibulum laeve</name>
    <dbReference type="NCBI Taxonomy" id="68775"/>
    <lineage>
        <taxon>Eukaryota</taxon>
        <taxon>Fungi</taxon>
        <taxon>Dikarya</taxon>
        <taxon>Basidiomycota</taxon>
        <taxon>Agaricomycotina</taxon>
        <taxon>Agaricomycetes</taxon>
        <taxon>Agaricomycetidae</taxon>
        <taxon>Agaricales</taxon>
        <taxon>Agaricineae</taxon>
        <taxon>Nidulariaceae</taxon>
        <taxon>Crucibulum</taxon>
    </lineage>
</organism>
<feature type="region of interest" description="Disordered" evidence="1">
    <location>
        <begin position="585"/>
        <end position="673"/>
    </location>
</feature>